<dbReference type="EC" id="1.1.2.4" evidence="9"/>
<evidence type="ECO:0000256" key="2">
    <source>
        <dbReference type="ARBA" id="ARBA00004173"/>
    </source>
</evidence>
<evidence type="ECO:0000259" key="10">
    <source>
        <dbReference type="PROSITE" id="PS51387"/>
    </source>
</evidence>
<evidence type="ECO:0000256" key="7">
    <source>
        <dbReference type="ARBA" id="ARBA00023002"/>
    </source>
</evidence>
<sequence length="459" mass="48650">MSVIPYSGATSLTLSSVGGICVDMSKMDRIIEIHGADSDAVCQPGIRWMDLNEVLKKKGILLFFRLDLAPGATIGGMLSSGCSGTNAVRYGTAKAEWFLNALSSYLLAESSRLAGGRASRPLVSTRRTKLFIGAEGTLGIVTEVNLRLDPLLPTNVAVMQFSDVCKATEAVSAIVNSGVGTQCVKLCDERFMKATNIYGMSSCKWPEKDSLSLKFQGPTPRALQETADIVKNITQKHGGAGFALAKKLVYSTKEDLEAHGIVHTIVGHVGDDNFHALLLFTDDEEAEKARAAVPRMVHSAIALDGTCTDEHGVGMGKRDYSRLAHSKPARWLPSITAGDSKIAHASALCVGGAGSGLATAKSQSALAFALGPAVSGALAYCVAASRSDTSKANTDFNTQYGSSDDFKKAIRELPDAFHDDEDAVSTDTDELECGELRHAPRLSPCSLPSVVVYPTSTEQ</sequence>
<dbReference type="STRING" id="139420.A0A371CT35"/>
<comment type="similarity">
    <text evidence="3">Belongs to the FAD-binding oxidoreductase/transferase type 4 family.</text>
</comment>
<protein>
    <recommendedName>
        <fullName evidence="9">D-lactate dehydrogenase (cytochrome)</fullName>
        <ecNumber evidence="9">1.1.2.4</ecNumber>
    </recommendedName>
</protein>
<gene>
    <name evidence="11" type="ORF">OH76DRAFT_1487828</name>
</gene>
<keyword evidence="7" id="KW-0560">Oxidoreductase</keyword>
<keyword evidence="8" id="KW-0496">Mitochondrion</keyword>
<comment type="subcellular location">
    <subcellularLocation>
        <location evidence="2">Mitochondrion</location>
    </subcellularLocation>
</comment>
<dbReference type="GO" id="GO:0004458">
    <property type="term" value="F:D-lactate dehydrogenase (cytochrome) activity"/>
    <property type="evidence" value="ECO:0007669"/>
    <property type="project" value="UniProtKB-EC"/>
</dbReference>
<evidence type="ECO:0000256" key="3">
    <source>
        <dbReference type="ARBA" id="ARBA00008000"/>
    </source>
</evidence>
<keyword evidence="12" id="KW-1185">Reference proteome</keyword>
<dbReference type="AlphaFoldDB" id="A0A371CT35"/>
<dbReference type="Pfam" id="PF02913">
    <property type="entry name" value="FAD-oxidase_C"/>
    <property type="match status" value="2"/>
</dbReference>
<dbReference type="PANTHER" id="PTHR11748">
    <property type="entry name" value="D-LACTATE DEHYDROGENASE"/>
    <property type="match status" value="1"/>
</dbReference>
<dbReference type="GO" id="GO:0071949">
    <property type="term" value="F:FAD binding"/>
    <property type="evidence" value="ECO:0007669"/>
    <property type="project" value="InterPro"/>
</dbReference>
<dbReference type="OrthoDB" id="7786253at2759"/>
<evidence type="ECO:0000256" key="9">
    <source>
        <dbReference type="ARBA" id="ARBA00038897"/>
    </source>
</evidence>
<dbReference type="GO" id="GO:0008720">
    <property type="term" value="F:D-lactate dehydrogenase (NAD+) activity"/>
    <property type="evidence" value="ECO:0007669"/>
    <property type="project" value="TreeGrafter"/>
</dbReference>
<dbReference type="InterPro" id="IPR036318">
    <property type="entry name" value="FAD-bd_PCMH-like_sf"/>
</dbReference>
<reference evidence="11 12" key="1">
    <citation type="journal article" date="2018" name="Biotechnol. Biofuels">
        <title>Integrative visual omics of the white-rot fungus Polyporus brumalis exposes the biotechnological potential of its oxidative enzymes for delignifying raw plant biomass.</title>
        <authorList>
            <person name="Miyauchi S."/>
            <person name="Rancon A."/>
            <person name="Drula E."/>
            <person name="Hage H."/>
            <person name="Chaduli D."/>
            <person name="Favel A."/>
            <person name="Grisel S."/>
            <person name="Henrissat B."/>
            <person name="Herpoel-Gimbert I."/>
            <person name="Ruiz-Duenas F.J."/>
            <person name="Chevret D."/>
            <person name="Hainaut M."/>
            <person name="Lin J."/>
            <person name="Wang M."/>
            <person name="Pangilinan J."/>
            <person name="Lipzen A."/>
            <person name="Lesage-Meessen L."/>
            <person name="Navarro D."/>
            <person name="Riley R."/>
            <person name="Grigoriev I.V."/>
            <person name="Zhou S."/>
            <person name="Raouche S."/>
            <person name="Rosso M.N."/>
        </authorList>
    </citation>
    <scope>NUCLEOTIDE SEQUENCE [LARGE SCALE GENOMIC DNA]</scope>
    <source>
        <strain evidence="11 12">BRFM 1820</strain>
    </source>
</reference>
<evidence type="ECO:0000313" key="11">
    <source>
        <dbReference type="EMBL" id="RDX43440.1"/>
    </source>
</evidence>
<dbReference type="Gene3D" id="3.30.70.2740">
    <property type="match status" value="1"/>
</dbReference>
<dbReference type="Gene3D" id="3.30.465.10">
    <property type="match status" value="1"/>
</dbReference>
<comment type="cofactor">
    <cofactor evidence="1">
        <name>FAD</name>
        <dbReference type="ChEBI" id="CHEBI:57692"/>
    </cofactor>
</comment>
<dbReference type="InterPro" id="IPR016169">
    <property type="entry name" value="FAD-bd_PCMH_sub2"/>
</dbReference>
<dbReference type="Proteomes" id="UP000256964">
    <property type="component" value="Unassembled WGS sequence"/>
</dbReference>
<keyword evidence="6" id="KW-0809">Transit peptide</keyword>
<name>A0A371CT35_9APHY</name>
<dbReference type="GO" id="GO:0005739">
    <property type="term" value="C:mitochondrion"/>
    <property type="evidence" value="ECO:0007669"/>
    <property type="project" value="UniProtKB-SubCell"/>
</dbReference>
<evidence type="ECO:0000256" key="8">
    <source>
        <dbReference type="ARBA" id="ARBA00023128"/>
    </source>
</evidence>
<dbReference type="EMBL" id="KZ857464">
    <property type="protein sequence ID" value="RDX43440.1"/>
    <property type="molecule type" value="Genomic_DNA"/>
</dbReference>
<organism evidence="11 12">
    <name type="scientific">Lentinus brumalis</name>
    <dbReference type="NCBI Taxonomy" id="2498619"/>
    <lineage>
        <taxon>Eukaryota</taxon>
        <taxon>Fungi</taxon>
        <taxon>Dikarya</taxon>
        <taxon>Basidiomycota</taxon>
        <taxon>Agaricomycotina</taxon>
        <taxon>Agaricomycetes</taxon>
        <taxon>Polyporales</taxon>
        <taxon>Polyporaceae</taxon>
        <taxon>Lentinus</taxon>
    </lineage>
</organism>
<keyword evidence="4" id="KW-0285">Flavoprotein</keyword>
<keyword evidence="5" id="KW-0274">FAD</keyword>
<dbReference type="GO" id="GO:1903457">
    <property type="term" value="P:lactate catabolic process"/>
    <property type="evidence" value="ECO:0007669"/>
    <property type="project" value="TreeGrafter"/>
</dbReference>
<proteinExistence type="inferred from homology"/>
<evidence type="ECO:0000256" key="6">
    <source>
        <dbReference type="ARBA" id="ARBA00022946"/>
    </source>
</evidence>
<dbReference type="PROSITE" id="PS51387">
    <property type="entry name" value="FAD_PCMH"/>
    <property type="match status" value="1"/>
</dbReference>
<dbReference type="InterPro" id="IPR016164">
    <property type="entry name" value="FAD-linked_Oxase-like_C"/>
</dbReference>
<accession>A0A371CT35</accession>
<dbReference type="InterPro" id="IPR006094">
    <property type="entry name" value="Oxid_FAD_bind_N"/>
</dbReference>
<dbReference type="PANTHER" id="PTHR11748:SF111">
    <property type="entry name" value="D-LACTATE DEHYDROGENASE, MITOCHONDRIAL-RELATED"/>
    <property type="match status" value="1"/>
</dbReference>
<dbReference type="Pfam" id="PF01565">
    <property type="entry name" value="FAD_binding_4"/>
    <property type="match status" value="1"/>
</dbReference>
<evidence type="ECO:0000256" key="5">
    <source>
        <dbReference type="ARBA" id="ARBA00022827"/>
    </source>
</evidence>
<dbReference type="InterPro" id="IPR004113">
    <property type="entry name" value="FAD-bd_oxidored_4_C"/>
</dbReference>
<dbReference type="SUPFAM" id="SSF55103">
    <property type="entry name" value="FAD-linked oxidases, C-terminal domain"/>
    <property type="match status" value="1"/>
</dbReference>
<evidence type="ECO:0000256" key="4">
    <source>
        <dbReference type="ARBA" id="ARBA00022630"/>
    </source>
</evidence>
<evidence type="ECO:0000256" key="1">
    <source>
        <dbReference type="ARBA" id="ARBA00001974"/>
    </source>
</evidence>
<evidence type="ECO:0000313" key="12">
    <source>
        <dbReference type="Proteomes" id="UP000256964"/>
    </source>
</evidence>
<dbReference type="InterPro" id="IPR016166">
    <property type="entry name" value="FAD-bd_PCMH"/>
</dbReference>
<feature type="domain" description="FAD-binding PCMH-type" evidence="10">
    <location>
        <begin position="1"/>
        <end position="151"/>
    </location>
</feature>
<dbReference type="SUPFAM" id="SSF56176">
    <property type="entry name" value="FAD-binding/transporter-associated domain-like"/>
    <property type="match status" value="1"/>
</dbReference>